<dbReference type="Proteomes" id="UP000449092">
    <property type="component" value="Unassembled WGS sequence"/>
</dbReference>
<dbReference type="GO" id="GO:0005737">
    <property type="term" value="C:cytoplasm"/>
    <property type="evidence" value="ECO:0007669"/>
    <property type="project" value="UniProtKB-SubCell"/>
</dbReference>
<dbReference type="GO" id="GO:0004017">
    <property type="term" value="F:AMP kinase activity"/>
    <property type="evidence" value="ECO:0007669"/>
    <property type="project" value="UniProtKB-EC"/>
</dbReference>
<protein>
    <recommendedName>
        <fullName evidence="6">Adenylate kinase</fullName>
        <ecNumber evidence="6">2.7.4.3</ecNumber>
    </recommendedName>
</protein>
<evidence type="ECO:0000256" key="1">
    <source>
        <dbReference type="ARBA" id="ARBA00022679"/>
    </source>
</evidence>
<accession>A0A845DAG0</accession>
<keyword evidence="4 5" id="KW-0418">Kinase</keyword>
<comment type="subcellular location">
    <subcellularLocation>
        <location evidence="6">Cytoplasm</location>
    </subcellularLocation>
</comment>
<keyword evidence="1 5" id="KW-0808">Transferase</keyword>
<proteinExistence type="inferred from homology"/>
<evidence type="ECO:0000256" key="3">
    <source>
        <dbReference type="ARBA" id="ARBA00022741"/>
    </source>
</evidence>
<evidence type="ECO:0000313" key="8">
    <source>
        <dbReference type="Proteomes" id="UP000449092"/>
    </source>
</evidence>
<reference evidence="7 8" key="1">
    <citation type="submission" date="2019-09" db="EMBL/GenBank/DDBJ databases">
        <title>Characterisation of the sponge microbiome using genome-centric metagenomics.</title>
        <authorList>
            <person name="Engelberts J.P."/>
            <person name="Robbins S.J."/>
            <person name="De Goeij J.M."/>
            <person name="Aranda M."/>
            <person name="Bell S.C."/>
            <person name="Webster N.S."/>
        </authorList>
    </citation>
    <scope>NUCLEOTIDE SEQUENCE [LARGE SCALE GENOMIC DNA]</scope>
    <source>
        <strain evidence="7">SB0662_bin_43</strain>
    </source>
</reference>
<comment type="similarity">
    <text evidence="5">Belongs to the adenylate kinase family.</text>
</comment>
<gene>
    <name evidence="7" type="ORF">F4X82_03130</name>
</gene>
<comment type="caution">
    <text evidence="7">The sequence shown here is derived from an EMBL/GenBank/DDBJ whole genome shotgun (WGS) entry which is preliminary data.</text>
</comment>
<keyword evidence="3 6" id="KW-0547">Nucleotide-binding</keyword>
<keyword evidence="6" id="KW-0067">ATP-binding</keyword>
<dbReference type="EC" id="2.7.4.3" evidence="6"/>
<sequence length="201" mass="22853">MNDLMAMCVLGRPGSGKDIQAELLADTFNLAPIKTSALLTKKFATETGNPVVQQQKELYDAGDLVDPPFIVSLIKEHIRGLFNRNLDSQNGIIFGGSPRTLYESEQLIPFFVECFGEDRVFGIYIDVAEEECIERIIKRNARELDRDKNVLKVRMQEFEERTMPAIEYFREHGTVIEVDGMQDIQTVFSSIQSALQPYNIQ</sequence>
<dbReference type="InterPro" id="IPR027417">
    <property type="entry name" value="P-loop_NTPase"/>
</dbReference>
<evidence type="ECO:0000256" key="5">
    <source>
        <dbReference type="RuleBase" id="RU003330"/>
    </source>
</evidence>
<comment type="catalytic activity">
    <reaction evidence="6">
        <text>AMP + ATP = 2 ADP</text>
        <dbReference type="Rhea" id="RHEA:12973"/>
        <dbReference type="ChEBI" id="CHEBI:30616"/>
        <dbReference type="ChEBI" id="CHEBI:456215"/>
        <dbReference type="ChEBI" id="CHEBI:456216"/>
        <dbReference type="EC" id="2.7.4.3"/>
    </reaction>
</comment>
<evidence type="ECO:0000256" key="6">
    <source>
        <dbReference type="RuleBase" id="RU003331"/>
    </source>
</evidence>
<dbReference type="PANTHER" id="PTHR23359">
    <property type="entry name" value="NUCLEOTIDE KINASE"/>
    <property type="match status" value="1"/>
</dbReference>
<evidence type="ECO:0000256" key="4">
    <source>
        <dbReference type="ARBA" id="ARBA00022777"/>
    </source>
</evidence>
<evidence type="ECO:0000256" key="2">
    <source>
        <dbReference type="ARBA" id="ARBA00022727"/>
    </source>
</evidence>
<organism evidence="7 8">
    <name type="scientific">Candidatus Spechtbacteria bacterium SB0662_bin_43</name>
    <dbReference type="NCBI Taxonomy" id="2604897"/>
    <lineage>
        <taxon>Bacteria</taxon>
        <taxon>Candidatus Spechtiibacteriota</taxon>
    </lineage>
</organism>
<dbReference type="AlphaFoldDB" id="A0A845DAG0"/>
<dbReference type="Pfam" id="PF00406">
    <property type="entry name" value="ADK"/>
    <property type="match status" value="1"/>
</dbReference>
<dbReference type="EMBL" id="VXOY01000027">
    <property type="protein sequence ID" value="MYE38482.1"/>
    <property type="molecule type" value="Genomic_DNA"/>
</dbReference>
<dbReference type="PRINTS" id="PR00094">
    <property type="entry name" value="ADENYLTKNASE"/>
</dbReference>
<keyword evidence="2" id="KW-0545">Nucleotide biosynthesis</keyword>
<comment type="subunit">
    <text evidence="6">Monomer.</text>
</comment>
<evidence type="ECO:0000313" key="7">
    <source>
        <dbReference type="EMBL" id="MYE38482.1"/>
    </source>
</evidence>
<dbReference type="SUPFAM" id="SSF52540">
    <property type="entry name" value="P-loop containing nucleoside triphosphate hydrolases"/>
    <property type="match status" value="1"/>
</dbReference>
<dbReference type="GO" id="GO:0005524">
    <property type="term" value="F:ATP binding"/>
    <property type="evidence" value="ECO:0007669"/>
    <property type="project" value="UniProtKB-KW"/>
</dbReference>
<name>A0A845DAG0_9BACT</name>
<dbReference type="CDD" id="cd01428">
    <property type="entry name" value="ADK"/>
    <property type="match status" value="1"/>
</dbReference>
<dbReference type="InterPro" id="IPR000850">
    <property type="entry name" value="Adenylat/UMP-CMP_kin"/>
</dbReference>
<dbReference type="Gene3D" id="3.40.50.300">
    <property type="entry name" value="P-loop containing nucleotide triphosphate hydrolases"/>
    <property type="match status" value="1"/>
</dbReference>